<dbReference type="InterPro" id="IPR036179">
    <property type="entry name" value="Ig-like_dom_sf"/>
</dbReference>
<proteinExistence type="predicted"/>
<keyword evidence="1" id="KW-1133">Transmembrane helix</keyword>
<comment type="caution">
    <text evidence="4">The sequence shown here is derived from an EMBL/GenBank/DDBJ whole genome shotgun (WGS) entry which is preliminary data.</text>
</comment>
<protein>
    <recommendedName>
        <fullName evidence="3">Ig-like domain-containing protein</fullName>
    </recommendedName>
</protein>
<evidence type="ECO:0000259" key="3">
    <source>
        <dbReference type="PROSITE" id="PS50835"/>
    </source>
</evidence>
<dbReference type="Pfam" id="PF07686">
    <property type="entry name" value="V-set"/>
    <property type="match status" value="1"/>
</dbReference>
<dbReference type="InterPro" id="IPR013106">
    <property type="entry name" value="Ig_V-set"/>
</dbReference>
<feature type="chain" id="PRO_5029867086" description="Ig-like domain-containing protein" evidence="2">
    <location>
        <begin position="23"/>
        <end position="335"/>
    </location>
</feature>
<dbReference type="PANTHER" id="PTHR21063:SF4">
    <property type="entry name" value="CD48 ANTIGEN-RELATED"/>
    <property type="match status" value="1"/>
</dbReference>
<dbReference type="AlphaFoldDB" id="A0A7J6BR35"/>
<evidence type="ECO:0000313" key="4">
    <source>
        <dbReference type="EMBL" id="KAF4097477.1"/>
    </source>
</evidence>
<reference evidence="4 5" key="1">
    <citation type="submission" date="2020-04" db="EMBL/GenBank/DDBJ databases">
        <title>Chromosome-level genome assembly of a cyprinid fish Onychostoma macrolepis by integration of Nanopore Sequencing, Bionano and Hi-C technology.</title>
        <authorList>
            <person name="Wang D."/>
        </authorList>
    </citation>
    <scope>NUCLEOTIDE SEQUENCE [LARGE SCALE GENOMIC DNA]</scope>
    <source>
        <strain evidence="4">SWU-2019</strain>
        <tissue evidence="4">Muscle</tissue>
    </source>
</reference>
<dbReference type="EMBL" id="JAAMOB010000022">
    <property type="protein sequence ID" value="KAF4097477.1"/>
    <property type="molecule type" value="Genomic_DNA"/>
</dbReference>
<accession>A0A7J6BR35</accession>
<dbReference type="InterPro" id="IPR007110">
    <property type="entry name" value="Ig-like_dom"/>
</dbReference>
<dbReference type="InterPro" id="IPR013783">
    <property type="entry name" value="Ig-like_fold"/>
</dbReference>
<gene>
    <name evidence="4" type="ORF">G5714_021485</name>
</gene>
<dbReference type="OrthoDB" id="8945619at2759"/>
<dbReference type="Gene3D" id="2.60.40.10">
    <property type="entry name" value="Immunoglobulins"/>
    <property type="match status" value="2"/>
</dbReference>
<feature type="domain" description="Ig-like" evidence="3">
    <location>
        <begin position="159"/>
        <end position="250"/>
    </location>
</feature>
<evidence type="ECO:0000256" key="1">
    <source>
        <dbReference type="SAM" id="Phobius"/>
    </source>
</evidence>
<keyword evidence="1" id="KW-0812">Transmembrane</keyword>
<keyword evidence="1" id="KW-0472">Membrane</keyword>
<dbReference type="PROSITE" id="PS50835">
    <property type="entry name" value="IG_LIKE"/>
    <property type="match status" value="1"/>
</dbReference>
<name>A0A7J6BR35_9TELE</name>
<dbReference type="PANTHER" id="PTHR21063">
    <property type="entry name" value="LFA-3"/>
    <property type="match status" value="1"/>
</dbReference>
<sequence length="335" mass="37644">MLVYAFLCFCLWLLGDVVLTESNAPFLNPFFLKQISSPPTVNSVSDTDKTEMISVMEGGSVTLNTAVTEIQTNHLILWTFRLQNSETSIAEIYKHIISVYDIGENERFRDRLQIDNQTGSLTITNINNVHSGLYKLLIKNERVKYKTFNIAVHGILPVPVIIRDSSQNSSSSSGSSVSRCVLLCSVVNVSHVTLSWFKGNSLLSSISVSDLSISVSLPLEVEYQEKNTYSCVINNPIRNQTKHLDNSELCQPSSESNQTSLLLVVLLLVLLLLVVPAVAVLICRRRNYTQAKQEAQSNEEEEVYYTDATFIKQRDQDTETNAHDRTVYSEVVLRR</sequence>
<dbReference type="FunFam" id="2.60.40.10:FF:002431">
    <property type="entry name" value="Si:ch211-222k6.3"/>
    <property type="match status" value="1"/>
</dbReference>
<keyword evidence="2" id="KW-0732">Signal</keyword>
<dbReference type="Proteomes" id="UP000579812">
    <property type="component" value="Unassembled WGS sequence"/>
</dbReference>
<organism evidence="4 5">
    <name type="scientific">Onychostoma macrolepis</name>
    <dbReference type="NCBI Taxonomy" id="369639"/>
    <lineage>
        <taxon>Eukaryota</taxon>
        <taxon>Metazoa</taxon>
        <taxon>Chordata</taxon>
        <taxon>Craniata</taxon>
        <taxon>Vertebrata</taxon>
        <taxon>Euteleostomi</taxon>
        <taxon>Actinopterygii</taxon>
        <taxon>Neopterygii</taxon>
        <taxon>Teleostei</taxon>
        <taxon>Ostariophysi</taxon>
        <taxon>Cypriniformes</taxon>
        <taxon>Cyprinidae</taxon>
        <taxon>Acrossocheilinae</taxon>
        <taxon>Onychostoma</taxon>
    </lineage>
</organism>
<feature type="transmembrane region" description="Helical" evidence="1">
    <location>
        <begin position="261"/>
        <end position="283"/>
    </location>
</feature>
<evidence type="ECO:0000256" key="2">
    <source>
        <dbReference type="SAM" id="SignalP"/>
    </source>
</evidence>
<dbReference type="SUPFAM" id="SSF48726">
    <property type="entry name" value="Immunoglobulin"/>
    <property type="match status" value="2"/>
</dbReference>
<feature type="signal peptide" evidence="2">
    <location>
        <begin position="1"/>
        <end position="22"/>
    </location>
</feature>
<evidence type="ECO:0000313" key="5">
    <source>
        <dbReference type="Proteomes" id="UP000579812"/>
    </source>
</evidence>
<keyword evidence="5" id="KW-1185">Reference proteome</keyword>